<dbReference type="RefSeq" id="WP_407347266.1">
    <property type="nucleotide sequence ID" value="NZ_CP136864.1"/>
</dbReference>
<dbReference type="InterPro" id="IPR036388">
    <property type="entry name" value="WH-like_DNA-bd_sf"/>
</dbReference>
<feature type="domain" description="LysR substrate-binding" evidence="7">
    <location>
        <begin position="91"/>
        <end position="295"/>
    </location>
</feature>
<evidence type="ECO:0000256" key="3">
    <source>
        <dbReference type="ARBA" id="ARBA00023125"/>
    </source>
</evidence>
<keyword evidence="4" id="KW-0010">Activator</keyword>
<dbReference type="PRINTS" id="PR00039">
    <property type="entry name" value="HTHLYSR"/>
</dbReference>
<evidence type="ECO:0000259" key="7">
    <source>
        <dbReference type="Pfam" id="PF03466"/>
    </source>
</evidence>
<evidence type="ECO:0000256" key="2">
    <source>
        <dbReference type="ARBA" id="ARBA00023015"/>
    </source>
</evidence>
<dbReference type="InterPro" id="IPR036390">
    <property type="entry name" value="WH_DNA-bd_sf"/>
</dbReference>
<sequence>MATIKQVQYFQAVAETQSIRRAADRLDIAQPTLSTQLGALEKSLGVTLFERTRRVTQLTPAGRQLLPVAKQLIAQWHEMQELAHTLSDTAASTHRMGVPPTLGPYLLPNIVPAIHKQFDRLKLYVREEPPSQLEAGVKEGRHDLALVPLPLKSSNLAVEVLFREPLLLVASKEAGLAVDGVLQEQELAGMSILSLDERHQLYQEVQRICERTGAVLNRDYEGTSLDTLRQMVVMGMGVAFLPALYIRSELHRPEELDVIRIEGARLYREHALVYRTGSPVRHLYQELARLIRERMAESFSDVVTPIFDRGN</sequence>
<evidence type="ECO:0000256" key="5">
    <source>
        <dbReference type="ARBA" id="ARBA00023163"/>
    </source>
</evidence>
<dbReference type="Gene3D" id="1.10.10.10">
    <property type="entry name" value="Winged helix-like DNA-binding domain superfamily/Winged helix DNA-binding domain"/>
    <property type="match status" value="1"/>
</dbReference>
<dbReference type="InterPro" id="IPR005119">
    <property type="entry name" value="LysR_subst-bd"/>
</dbReference>
<dbReference type="InterPro" id="IPR000847">
    <property type="entry name" value="LysR_HTH_N"/>
</dbReference>
<dbReference type="SUPFAM" id="SSF46785">
    <property type="entry name" value="Winged helix' DNA-binding domain"/>
    <property type="match status" value="1"/>
</dbReference>
<dbReference type="CDD" id="cd08411">
    <property type="entry name" value="PBP2_OxyR"/>
    <property type="match status" value="1"/>
</dbReference>
<evidence type="ECO:0000256" key="4">
    <source>
        <dbReference type="ARBA" id="ARBA00023159"/>
    </source>
</evidence>
<keyword evidence="2" id="KW-0805">Transcription regulation</keyword>
<keyword evidence="9" id="KW-1185">Reference proteome</keyword>
<dbReference type="Gene3D" id="3.40.190.10">
    <property type="entry name" value="Periplasmic binding protein-like II"/>
    <property type="match status" value="2"/>
</dbReference>
<proteinExistence type="inferred from homology"/>
<evidence type="ECO:0000259" key="6">
    <source>
        <dbReference type="Pfam" id="PF00126"/>
    </source>
</evidence>
<comment type="similarity">
    <text evidence="1">Belongs to the LysR transcriptional regulatory family.</text>
</comment>
<dbReference type="Proteomes" id="UP001626537">
    <property type="component" value="Chromosome"/>
</dbReference>
<keyword evidence="3" id="KW-0238">DNA-binding</keyword>
<dbReference type="Pfam" id="PF00126">
    <property type="entry name" value="HTH_1"/>
    <property type="match status" value="1"/>
</dbReference>
<evidence type="ECO:0000313" key="8">
    <source>
        <dbReference type="EMBL" id="WOJ92667.1"/>
    </source>
</evidence>
<gene>
    <name evidence="8" type="ORF">R0135_12850</name>
</gene>
<reference evidence="8 9" key="1">
    <citation type="submission" date="2023-10" db="EMBL/GenBank/DDBJ databases">
        <title>Two novel species belonging to the OM43/NOR5 clade.</title>
        <authorList>
            <person name="Park M."/>
        </authorList>
    </citation>
    <scope>NUCLEOTIDE SEQUENCE [LARGE SCALE GENOMIC DNA]</scope>
    <source>
        <strain evidence="8 9">IMCC43200</strain>
    </source>
</reference>
<dbReference type="EMBL" id="CP136864">
    <property type="protein sequence ID" value="WOJ92667.1"/>
    <property type="molecule type" value="Genomic_DNA"/>
</dbReference>
<dbReference type="SUPFAM" id="SSF53850">
    <property type="entry name" value="Periplasmic binding protein-like II"/>
    <property type="match status" value="1"/>
</dbReference>
<accession>A0ABZ0HZJ0</accession>
<evidence type="ECO:0000256" key="1">
    <source>
        <dbReference type="ARBA" id="ARBA00009437"/>
    </source>
</evidence>
<organism evidence="8 9">
    <name type="scientific">Congregibacter variabilis</name>
    <dbReference type="NCBI Taxonomy" id="3081200"/>
    <lineage>
        <taxon>Bacteria</taxon>
        <taxon>Pseudomonadati</taxon>
        <taxon>Pseudomonadota</taxon>
        <taxon>Gammaproteobacteria</taxon>
        <taxon>Cellvibrionales</taxon>
        <taxon>Halieaceae</taxon>
        <taxon>Congregibacter</taxon>
    </lineage>
</organism>
<dbReference type="PANTHER" id="PTHR30346:SF26">
    <property type="entry name" value="HYDROGEN PEROXIDE-INDUCIBLE GENES ACTIVATOR"/>
    <property type="match status" value="1"/>
</dbReference>
<evidence type="ECO:0000313" key="9">
    <source>
        <dbReference type="Proteomes" id="UP001626537"/>
    </source>
</evidence>
<name>A0ABZ0HZJ0_9GAMM</name>
<keyword evidence="5" id="KW-0804">Transcription</keyword>
<dbReference type="Pfam" id="PF03466">
    <property type="entry name" value="LysR_substrate"/>
    <property type="match status" value="1"/>
</dbReference>
<feature type="domain" description="HTH lysR-type" evidence="6">
    <location>
        <begin position="4"/>
        <end position="63"/>
    </location>
</feature>
<protein>
    <submittedName>
        <fullName evidence="8">Hydrogen peroxide-inducible genes activator</fullName>
    </submittedName>
</protein>
<dbReference type="PANTHER" id="PTHR30346">
    <property type="entry name" value="TRANSCRIPTIONAL DUAL REGULATOR HCAR-RELATED"/>
    <property type="match status" value="1"/>
</dbReference>